<evidence type="ECO:0000256" key="5">
    <source>
        <dbReference type="ARBA" id="ARBA00022801"/>
    </source>
</evidence>
<keyword evidence="2 12" id="KW-0645">Protease</keyword>
<feature type="binding site" evidence="12">
    <location>
        <position position="146"/>
    </location>
    <ligand>
        <name>Zn(2+)</name>
        <dbReference type="ChEBI" id="CHEBI:29105"/>
        <note>catalytic</note>
    </ligand>
</feature>
<dbReference type="InterPro" id="IPR024079">
    <property type="entry name" value="MetalloPept_cat_dom_sf"/>
</dbReference>
<dbReference type="Pfam" id="PF01400">
    <property type="entry name" value="Astacin"/>
    <property type="match status" value="1"/>
</dbReference>
<feature type="chain" id="PRO_5005142249" description="Metalloendopeptidase" evidence="13">
    <location>
        <begin position="20"/>
        <end position="290"/>
    </location>
</feature>
<evidence type="ECO:0000256" key="1">
    <source>
        <dbReference type="ARBA" id="ARBA00002657"/>
    </source>
</evidence>
<dbReference type="InterPro" id="IPR034035">
    <property type="entry name" value="Astacin-like_dom"/>
</dbReference>
<dbReference type="Pfam" id="PF01549">
    <property type="entry name" value="ShK"/>
    <property type="match status" value="1"/>
</dbReference>
<feature type="binding site" evidence="12">
    <location>
        <position position="152"/>
    </location>
    <ligand>
        <name>Zn(2+)</name>
        <dbReference type="ChEBI" id="CHEBI:29105"/>
        <note>catalytic</note>
    </ligand>
</feature>
<dbReference type="Gene3D" id="3.40.390.10">
    <property type="entry name" value="Collagenase (Catalytic Domain)"/>
    <property type="match status" value="1"/>
</dbReference>
<evidence type="ECO:0000256" key="12">
    <source>
        <dbReference type="PROSITE-ProRule" id="PRU01211"/>
    </source>
</evidence>
<keyword evidence="6 12" id="KW-0862">Zinc</keyword>
<feature type="disulfide bond" evidence="11">
    <location>
        <begin position="256"/>
        <end position="290"/>
    </location>
</feature>
<dbReference type="SMART" id="SM00254">
    <property type="entry name" value="ShKT"/>
    <property type="match status" value="1"/>
</dbReference>
<evidence type="ECO:0000256" key="10">
    <source>
        <dbReference type="ARBA" id="ARBA00023180"/>
    </source>
</evidence>
<feature type="binding site" evidence="12">
    <location>
        <position position="142"/>
    </location>
    <ligand>
        <name>Zn(2+)</name>
        <dbReference type="ChEBI" id="CHEBI:29105"/>
        <note>catalytic</note>
    </ligand>
</feature>
<accession>O62558</accession>
<dbReference type="PANTHER" id="PTHR10127">
    <property type="entry name" value="DISCOIDIN, CUB, EGF, LAMININ , AND ZINC METALLOPROTEASE DOMAIN CONTAINING"/>
    <property type="match status" value="1"/>
</dbReference>
<dbReference type="InterPro" id="IPR003582">
    <property type="entry name" value="ShKT_dom"/>
</dbReference>
<keyword evidence="4 13" id="KW-0732">Signal</keyword>
<comment type="cofactor">
    <cofactor evidence="12 13">
        <name>Zn(2+)</name>
        <dbReference type="ChEBI" id="CHEBI:29105"/>
    </cofactor>
    <text evidence="12 13">Binds 1 zinc ion per subunit.</text>
</comment>
<keyword evidence="9 11" id="KW-1015">Disulfide bond</keyword>
<dbReference type="AlphaFoldDB" id="O62558"/>
<feature type="domain" description="ShKT" evidence="14">
    <location>
        <begin position="256"/>
        <end position="290"/>
    </location>
</feature>
<keyword evidence="7 12" id="KW-0482">Metalloprotease</keyword>
<dbReference type="FunFam" id="3.40.390.10:FF:000015">
    <property type="entry name" value="Meprin A subunit"/>
    <property type="match status" value="1"/>
</dbReference>
<feature type="domain" description="Peptidase M12A" evidence="15">
    <location>
        <begin position="50"/>
        <end position="244"/>
    </location>
</feature>
<comment type="caution">
    <text evidence="11">Lacks conserved residue(s) required for the propagation of feature annotation.</text>
</comment>
<evidence type="ECO:0000256" key="8">
    <source>
        <dbReference type="ARBA" id="ARBA00023145"/>
    </source>
</evidence>
<feature type="signal peptide" evidence="13">
    <location>
        <begin position="1"/>
        <end position="19"/>
    </location>
</feature>
<feature type="active site" evidence="12">
    <location>
        <position position="143"/>
    </location>
</feature>
<keyword evidence="8" id="KW-0865">Zymogen</keyword>
<evidence type="ECO:0000256" key="4">
    <source>
        <dbReference type="ARBA" id="ARBA00022729"/>
    </source>
</evidence>
<keyword evidence="3 12" id="KW-0479">Metal-binding</keyword>
<name>O62558_PODCA</name>
<comment type="function">
    <text evidence="1">Metalloprotease.</text>
</comment>
<evidence type="ECO:0000313" key="16">
    <source>
        <dbReference type="EMBL" id="CAA06314.1"/>
    </source>
</evidence>
<evidence type="ECO:0000256" key="3">
    <source>
        <dbReference type="ARBA" id="ARBA00022723"/>
    </source>
</evidence>
<dbReference type="SUPFAM" id="SSF55486">
    <property type="entry name" value="Metalloproteases ('zincins'), catalytic domain"/>
    <property type="match status" value="1"/>
</dbReference>
<dbReference type="PROSITE" id="PS51864">
    <property type="entry name" value="ASTACIN"/>
    <property type="match status" value="1"/>
</dbReference>
<dbReference type="GO" id="GO:0008270">
    <property type="term" value="F:zinc ion binding"/>
    <property type="evidence" value="ECO:0007669"/>
    <property type="project" value="UniProtKB-UniRule"/>
</dbReference>
<proteinExistence type="evidence at transcript level"/>
<evidence type="ECO:0000256" key="9">
    <source>
        <dbReference type="ARBA" id="ARBA00023157"/>
    </source>
</evidence>
<keyword evidence="10" id="KW-0325">Glycoprotein</keyword>
<evidence type="ECO:0000256" key="6">
    <source>
        <dbReference type="ARBA" id="ARBA00022833"/>
    </source>
</evidence>
<sequence>MKSINIALLLLGLCVSVKCVWVDLMENAGMFEGDMELDPDEKEGVLKTGNAFASIKGGRWPGAKIAYQIERSIGSGGRTAIANAIAQYHKHTCLRFHKRTNERSHISFYKGGGCSSPVGYRSGRQNRISLAGGCWRTGIVMHEIGHSIGIYHEQSRPDRDSYVEIVWGNIPSSKKFNFNKKSSSSINSLGTPYDFRSMMHYSTTAIGGGRTTIRTKNPSNQRLLGQRSGFSEIDIKQINLMYCNGVQPSGVPPSNCPNNHSRCQEWADRGECQKNPRYMLRNCKKSCKQC</sequence>
<evidence type="ECO:0000256" key="2">
    <source>
        <dbReference type="ARBA" id="ARBA00022670"/>
    </source>
</evidence>
<evidence type="ECO:0000256" key="7">
    <source>
        <dbReference type="ARBA" id="ARBA00023049"/>
    </source>
</evidence>
<organism evidence="16">
    <name type="scientific">Podocoryna carnea</name>
    <name type="common">Hydrozoan</name>
    <dbReference type="NCBI Taxonomy" id="6096"/>
    <lineage>
        <taxon>Eukaryota</taxon>
        <taxon>Metazoa</taxon>
        <taxon>Cnidaria</taxon>
        <taxon>Hydrozoa</taxon>
        <taxon>Hydroidolina</taxon>
        <taxon>Anthoathecata</taxon>
        <taxon>Filifera</taxon>
        <taxon>Hydractiniidae</taxon>
        <taxon>Podocoryna</taxon>
    </lineage>
</organism>
<dbReference type="GO" id="GO:0004222">
    <property type="term" value="F:metalloendopeptidase activity"/>
    <property type="evidence" value="ECO:0007669"/>
    <property type="project" value="UniProtKB-UniRule"/>
</dbReference>
<dbReference type="PANTHER" id="PTHR10127:SF780">
    <property type="entry name" value="METALLOENDOPEPTIDASE"/>
    <property type="match status" value="1"/>
</dbReference>
<dbReference type="EC" id="3.4.24.-" evidence="13"/>
<dbReference type="GO" id="GO:0006508">
    <property type="term" value="P:proteolysis"/>
    <property type="evidence" value="ECO:0007669"/>
    <property type="project" value="UniProtKB-KW"/>
</dbReference>
<dbReference type="PRINTS" id="PR00480">
    <property type="entry name" value="ASTACIN"/>
</dbReference>
<evidence type="ECO:0000259" key="15">
    <source>
        <dbReference type="PROSITE" id="PS51864"/>
    </source>
</evidence>
<reference evidence="16" key="1">
    <citation type="journal article" date="1998" name="Dev. Genes Evol.">
        <title>A toxin homology domain in an astacin-like metalloproteinase of the jellyfish Podocoryne carnea with a dual role in digestion and development.</title>
        <authorList>
            <person name="Pan T."/>
            <person name="Groger H."/>
            <person name="Schmid V."/>
            <person name="Spring J."/>
        </authorList>
    </citation>
    <scope>NUCLEOTIDE SEQUENCE</scope>
</reference>
<evidence type="ECO:0000259" key="14">
    <source>
        <dbReference type="PROSITE" id="PS51670"/>
    </source>
</evidence>
<dbReference type="InterPro" id="IPR001506">
    <property type="entry name" value="Peptidase_M12A"/>
</dbReference>
<gene>
    <name evidence="16" type="primary">PMP1</name>
</gene>
<evidence type="ECO:0000256" key="13">
    <source>
        <dbReference type="RuleBase" id="RU361183"/>
    </source>
</evidence>
<keyword evidence="5 12" id="KW-0378">Hydrolase</keyword>
<protein>
    <recommendedName>
        <fullName evidence="13">Metalloendopeptidase</fullName>
        <ecNumber evidence="13">3.4.24.-</ecNumber>
    </recommendedName>
</protein>
<dbReference type="InterPro" id="IPR006026">
    <property type="entry name" value="Peptidase_Metallo"/>
</dbReference>
<dbReference type="CDD" id="cd04280">
    <property type="entry name" value="ZnMc_astacin_like"/>
    <property type="match status" value="1"/>
</dbReference>
<dbReference type="SMART" id="SM00235">
    <property type="entry name" value="ZnMc"/>
    <property type="match status" value="1"/>
</dbReference>
<evidence type="ECO:0000256" key="11">
    <source>
        <dbReference type="PROSITE-ProRule" id="PRU01005"/>
    </source>
</evidence>
<dbReference type="PROSITE" id="PS51670">
    <property type="entry name" value="SHKT"/>
    <property type="match status" value="1"/>
</dbReference>
<dbReference type="EMBL" id="AJ005052">
    <property type="protein sequence ID" value="CAA06314.1"/>
    <property type="molecule type" value="mRNA"/>
</dbReference>